<evidence type="ECO:0000313" key="2">
    <source>
        <dbReference type="Proteomes" id="UP000270296"/>
    </source>
</evidence>
<dbReference type="Proteomes" id="UP000270296">
    <property type="component" value="Unassembled WGS sequence"/>
</dbReference>
<name>A0A183I970_9BILA</name>
<sequence>MYLSVAFWMSGNLNDSKTELKTALDLVISSRHFDYPASGIRRTVFTLAETLCILCLCLVASVTDVDEALSVLVKLSWIHQYLVHLCPENDLPHAESLLSASKLHSGQPEANRLIFVQVDEILFIFSVMKGSSDMRVIRMVDFDIHSVASSLKPSYCGTK</sequence>
<keyword evidence="2" id="KW-1185">Reference proteome</keyword>
<evidence type="ECO:0000313" key="1">
    <source>
        <dbReference type="EMBL" id="VDO80258.1"/>
    </source>
</evidence>
<dbReference type="AlphaFoldDB" id="A0A183I970"/>
<organism evidence="3">
    <name type="scientific">Soboliphyme baturini</name>
    <dbReference type="NCBI Taxonomy" id="241478"/>
    <lineage>
        <taxon>Eukaryota</taxon>
        <taxon>Metazoa</taxon>
        <taxon>Ecdysozoa</taxon>
        <taxon>Nematoda</taxon>
        <taxon>Enoplea</taxon>
        <taxon>Dorylaimia</taxon>
        <taxon>Dioctophymatida</taxon>
        <taxon>Dioctophymatoidea</taxon>
        <taxon>Soboliphymatidae</taxon>
        <taxon>Soboliphyme</taxon>
    </lineage>
</organism>
<reference evidence="3" key="1">
    <citation type="submission" date="2016-06" db="UniProtKB">
        <authorList>
            <consortium name="WormBaseParasite"/>
        </authorList>
    </citation>
    <scope>IDENTIFICATION</scope>
</reference>
<dbReference type="WBParaSite" id="SBAD_0000017601-mRNA-1">
    <property type="protein sequence ID" value="SBAD_0000017601-mRNA-1"/>
    <property type="gene ID" value="SBAD_0000017601"/>
</dbReference>
<proteinExistence type="predicted"/>
<gene>
    <name evidence="1" type="ORF">SBAD_LOCUS164</name>
</gene>
<dbReference type="EMBL" id="UZAM01000274">
    <property type="protein sequence ID" value="VDO80258.1"/>
    <property type="molecule type" value="Genomic_DNA"/>
</dbReference>
<evidence type="ECO:0000313" key="3">
    <source>
        <dbReference type="WBParaSite" id="SBAD_0000017601-mRNA-1"/>
    </source>
</evidence>
<protein>
    <submittedName>
        <fullName evidence="3">Coatomer subunit zeta</fullName>
    </submittedName>
</protein>
<accession>A0A183I970</accession>
<reference evidence="1 2" key="2">
    <citation type="submission" date="2018-11" db="EMBL/GenBank/DDBJ databases">
        <authorList>
            <consortium name="Pathogen Informatics"/>
        </authorList>
    </citation>
    <scope>NUCLEOTIDE SEQUENCE [LARGE SCALE GENOMIC DNA]</scope>
</reference>